<organism evidence="1 2">
    <name type="scientific">Photobacterium atrarenae</name>
    <dbReference type="NCBI Taxonomy" id="865757"/>
    <lineage>
        <taxon>Bacteria</taxon>
        <taxon>Pseudomonadati</taxon>
        <taxon>Pseudomonadota</taxon>
        <taxon>Gammaproteobacteria</taxon>
        <taxon>Vibrionales</taxon>
        <taxon>Vibrionaceae</taxon>
        <taxon>Photobacterium</taxon>
    </lineage>
</organism>
<dbReference type="RefSeq" id="WP_255388721.1">
    <property type="nucleotide sequence ID" value="NZ_CP101508.1"/>
</dbReference>
<sequence>MPLLFWPLLAGSIGYVGGLFTGEAVSRTVKLLIAVLIALWLYNKLTGGGA</sequence>
<gene>
    <name evidence="1" type="ORF">NNL38_14495</name>
</gene>
<evidence type="ECO:0000313" key="1">
    <source>
        <dbReference type="EMBL" id="UTV27502.1"/>
    </source>
</evidence>
<dbReference type="Proteomes" id="UP001057998">
    <property type="component" value="Chromosome 1"/>
</dbReference>
<evidence type="ECO:0000313" key="2">
    <source>
        <dbReference type="Proteomes" id="UP001057998"/>
    </source>
</evidence>
<evidence type="ECO:0008006" key="3">
    <source>
        <dbReference type="Google" id="ProtNLM"/>
    </source>
</evidence>
<proteinExistence type="predicted"/>
<dbReference type="EMBL" id="CP101508">
    <property type="protein sequence ID" value="UTV27502.1"/>
    <property type="molecule type" value="Genomic_DNA"/>
</dbReference>
<accession>A0ABY5GE29</accession>
<reference evidence="1" key="1">
    <citation type="submission" date="2022-07" db="EMBL/GenBank/DDBJ databases">
        <title>Genome sequencing of Photobacterium atrarenae GJH2-4.</title>
        <authorList>
            <person name="Park S.-J."/>
        </authorList>
    </citation>
    <scope>NUCLEOTIDE SEQUENCE</scope>
    <source>
        <strain evidence="1">GJH2-4</strain>
    </source>
</reference>
<keyword evidence="2" id="KW-1185">Reference proteome</keyword>
<name>A0ABY5GE29_9GAMM</name>
<protein>
    <recommendedName>
        <fullName evidence="3">Membrane transporter protein</fullName>
    </recommendedName>
</protein>